<sequence>MNIQTADLCDAHEDKLAVVAPMFASYGGRSAFGGPITTLKLFEDNSLVRKVLEGPGAGRVLVIDGGASMRCALVGDQLAELAVKNGWAGVLVYGCIRDSKAIGEMDLGVFALGTHPRKTVKRNIGEIDLAVSFGGVTFHPGHYVYADEDGVVVSASALL</sequence>
<keyword evidence="6 10" id="KW-0456">Lyase</keyword>
<proteinExistence type="inferred from homology"/>
<dbReference type="Pfam" id="PF03737">
    <property type="entry name" value="RraA-like"/>
    <property type="match status" value="1"/>
</dbReference>
<dbReference type="EC" id="4.1.1.112" evidence="10"/>
<dbReference type="GO" id="GO:0051252">
    <property type="term" value="P:regulation of RNA metabolic process"/>
    <property type="evidence" value="ECO:0007669"/>
    <property type="project" value="InterPro"/>
</dbReference>
<gene>
    <name evidence="11" type="ORF">Tharo_2321</name>
</gene>
<evidence type="ECO:0000256" key="2">
    <source>
        <dbReference type="ARBA" id="ARBA00001968"/>
    </source>
</evidence>
<comment type="catalytic activity">
    <reaction evidence="8 10">
        <text>oxaloacetate + H(+) = pyruvate + CO2</text>
        <dbReference type="Rhea" id="RHEA:15641"/>
        <dbReference type="ChEBI" id="CHEBI:15361"/>
        <dbReference type="ChEBI" id="CHEBI:15378"/>
        <dbReference type="ChEBI" id="CHEBI:16452"/>
        <dbReference type="ChEBI" id="CHEBI:16526"/>
        <dbReference type="EC" id="4.1.1.112"/>
    </reaction>
</comment>
<dbReference type="InterPro" id="IPR036704">
    <property type="entry name" value="RraA/RraA-like_sf"/>
</dbReference>
<keyword evidence="12" id="KW-1185">Reference proteome</keyword>
<dbReference type="SUPFAM" id="SSF89562">
    <property type="entry name" value="RraA-like"/>
    <property type="match status" value="1"/>
</dbReference>
<dbReference type="GO" id="GO:0046872">
    <property type="term" value="F:metal ion binding"/>
    <property type="evidence" value="ECO:0007669"/>
    <property type="project" value="UniProtKB-KW"/>
</dbReference>
<dbReference type="GO" id="GO:0008428">
    <property type="term" value="F:ribonuclease inhibitor activity"/>
    <property type="evidence" value="ECO:0007669"/>
    <property type="project" value="InterPro"/>
</dbReference>
<evidence type="ECO:0000256" key="8">
    <source>
        <dbReference type="ARBA" id="ARBA00047973"/>
    </source>
</evidence>
<keyword evidence="9" id="KW-0460">Magnesium</keyword>
<dbReference type="CDD" id="cd16841">
    <property type="entry name" value="RraA_family"/>
    <property type="match status" value="1"/>
</dbReference>
<feature type="binding site" evidence="9">
    <location>
        <position position="97"/>
    </location>
    <ligand>
        <name>substrate</name>
    </ligand>
</feature>
<dbReference type="OrthoDB" id="943692at2"/>
<comment type="subunit">
    <text evidence="4 10">Homotrimer.</text>
</comment>
<comment type="similarity">
    <text evidence="3 10">Belongs to the class II aldolase/RraA-like family.</text>
</comment>
<dbReference type="NCBIfam" id="TIGR01935">
    <property type="entry name" value="NOT-MenG"/>
    <property type="match status" value="1"/>
</dbReference>
<evidence type="ECO:0000256" key="10">
    <source>
        <dbReference type="RuleBase" id="RU004338"/>
    </source>
</evidence>
<feature type="binding site" evidence="9">
    <location>
        <position position="98"/>
    </location>
    <ligand>
        <name>Mg(2+)</name>
        <dbReference type="ChEBI" id="CHEBI:18420"/>
    </ligand>
</feature>
<keyword evidence="5 9" id="KW-0479">Metal-binding</keyword>
<evidence type="ECO:0000256" key="7">
    <source>
        <dbReference type="ARBA" id="ARBA00025046"/>
    </source>
</evidence>
<dbReference type="Gene3D" id="3.50.30.40">
    <property type="entry name" value="Ribonuclease E inhibitor RraA/RraA-like"/>
    <property type="match status" value="1"/>
</dbReference>
<comment type="function">
    <text evidence="7 10">Catalyzes the aldol cleavage of 4-hydroxy-4-methyl-2-oxoglutarate (HMG) into 2 molecules of pyruvate. Also contains a secondary oxaloacetate (OAA) decarboxylase activity due to the common pyruvate enolate transition state formed following C-C bond cleavage in the retro-aldol and decarboxylation reactions.</text>
</comment>
<dbReference type="EMBL" id="CP028339">
    <property type="protein sequence ID" value="AVR89218.1"/>
    <property type="molecule type" value="Genomic_DNA"/>
</dbReference>
<evidence type="ECO:0000256" key="4">
    <source>
        <dbReference type="ARBA" id="ARBA00011233"/>
    </source>
</evidence>
<protein>
    <recommendedName>
        <fullName evidence="10">4-hydroxy-4-methyl-2-oxoglutarate aldolase</fullName>
        <shortName evidence="10">HMG aldolase</shortName>
        <ecNumber evidence="10">4.1.1.112</ecNumber>
        <ecNumber evidence="10">4.1.3.17</ecNumber>
    </recommendedName>
    <alternativeName>
        <fullName evidence="10">Oxaloacetate decarboxylase</fullName>
    </alternativeName>
</protein>
<feature type="binding site" evidence="9">
    <location>
        <begin position="75"/>
        <end position="78"/>
    </location>
    <ligand>
        <name>substrate</name>
    </ligand>
</feature>
<comment type="catalytic activity">
    <reaction evidence="1 10">
        <text>4-hydroxy-4-methyl-2-oxoglutarate = 2 pyruvate</text>
        <dbReference type="Rhea" id="RHEA:22748"/>
        <dbReference type="ChEBI" id="CHEBI:15361"/>
        <dbReference type="ChEBI" id="CHEBI:58276"/>
        <dbReference type="EC" id="4.1.3.17"/>
    </reaction>
</comment>
<reference evidence="11 12" key="1">
    <citation type="submission" date="2018-03" db="EMBL/GenBank/DDBJ databases">
        <title>Complete genome sequence of Thauera aromatica, a model organism for studying aromatic compound degradation under denitrifying conditions.</title>
        <authorList>
            <person name="Lo H.-Y."/>
            <person name="Goris T."/>
            <person name="Boll M."/>
            <person name="Mueller J.A."/>
        </authorList>
    </citation>
    <scope>NUCLEOTIDE SEQUENCE [LARGE SCALE GENOMIC DNA]</scope>
    <source>
        <strain evidence="11 12">K172</strain>
    </source>
</reference>
<dbReference type="InterPro" id="IPR005493">
    <property type="entry name" value="RraA/RraA-like"/>
</dbReference>
<dbReference type="Proteomes" id="UP000241885">
    <property type="component" value="Chromosome"/>
</dbReference>
<evidence type="ECO:0000256" key="5">
    <source>
        <dbReference type="ARBA" id="ARBA00022723"/>
    </source>
</evidence>
<dbReference type="GO" id="GO:0008948">
    <property type="term" value="F:oxaloacetate decarboxylase activity"/>
    <property type="evidence" value="ECO:0007669"/>
    <property type="project" value="UniProtKB-EC"/>
</dbReference>
<dbReference type="PANTHER" id="PTHR33254">
    <property type="entry name" value="4-HYDROXY-4-METHYL-2-OXOGLUTARATE ALDOLASE 3-RELATED"/>
    <property type="match status" value="1"/>
</dbReference>
<evidence type="ECO:0000256" key="9">
    <source>
        <dbReference type="PIRSR" id="PIRSR605493-1"/>
    </source>
</evidence>
<name>A0A2R4BPG1_THAAR</name>
<accession>A0A2R4BPG1</accession>
<evidence type="ECO:0000256" key="6">
    <source>
        <dbReference type="ARBA" id="ARBA00023239"/>
    </source>
</evidence>
<organism evidence="11 12">
    <name type="scientific">Thauera aromatica K172</name>
    <dbReference type="NCBI Taxonomy" id="44139"/>
    <lineage>
        <taxon>Bacteria</taxon>
        <taxon>Pseudomonadati</taxon>
        <taxon>Pseudomonadota</taxon>
        <taxon>Betaproteobacteria</taxon>
        <taxon>Rhodocyclales</taxon>
        <taxon>Zoogloeaceae</taxon>
        <taxon>Thauera</taxon>
    </lineage>
</organism>
<dbReference type="KEGG" id="tak:Tharo_2321"/>
<evidence type="ECO:0000313" key="12">
    <source>
        <dbReference type="Proteomes" id="UP000241885"/>
    </source>
</evidence>
<evidence type="ECO:0000256" key="1">
    <source>
        <dbReference type="ARBA" id="ARBA00001342"/>
    </source>
</evidence>
<comment type="cofactor">
    <cofactor evidence="9">
        <name>Mg(2+)</name>
        <dbReference type="ChEBI" id="CHEBI:18420"/>
    </cofactor>
</comment>
<dbReference type="PANTHER" id="PTHR33254:SF4">
    <property type="entry name" value="4-HYDROXY-4-METHYL-2-OXOGLUTARATE ALDOLASE 3-RELATED"/>
    <property type="match status" value="1"/>
</dbReference>
<evidence type="ECO:0000256" key="3">
    <source>
        <dbReference type="ARBA" id="ARBA00008621"/>
    </source>
</evidence>
<dbReference type="InterPro" id="IPR010203">
    <property type="entry name" value="RraA"/>
</dbReference>
<dbReference type="EC" id="4.1.3.17" evidence="10"/>
<evidence type="ECO:0000313" key="11">
    <source>
        <dbReference type="EMBL" id="AVR89218.1"/>
    </source>
</evidence>
<dbReference type="NCBIfam" id="NF006875">
    <property type="entry name" value="PRK09372.1"/>
    <property type="match status" value="1"/>
</dbReference>
<comment type="cofactor">
    <cofactor evidence="2 10">
        <name>a divalent metal cation</name>
        <dbReference type="ChEBI" id="CHEBI:60240"/>
    </cofactor>
</comment>
<dbReference type="AlphaFoldDB" id="A0A2R4BPG1"/>
<dbReference type="RefSeq" id="WP_107221364.1">
    <property type="nucleotide sequence ID" value="NZ_CP028339.1"/>
</dbReference>
<dbReference type="GO" id="GO:0047443">
    <property type="term" value="F:4-hydroxy-4-methyl-2-oxoglutarate aldolase activity"/>
    <property type="evidence" value="ECO:0007669"/>
    <property type="project" value="UniProtKB-EC"/>
</dbReference>